<reference evidence="1 2" key="1">
    <citation type="journal article" date="2020" name="Nat. Commun.">
        <title>Genome of Tripterygium wilfordii and identification of cytochrome P450 involved in triptolide biosynthesis.</title>
        <authorList>
            <person name="Tu L."/>
            <person name="Su P."/>
            <person name="Zhang Z."/>
            <person name="Gao L."/>
            <person name="Wang J."/>
            <person name="Hu T."/>
            <person name="Zhou J."/>
            <person name="Zhang Y."/>
            <person name="Zhao Y."/>
            <person name="Liu Y."/>
            <person name="Song Y."/>
            <person name="Tong Y."/>
            <person name="Lu Y."/>
            <person name="Yang J."/>
            <person name="Xu C."/>
            <person name="Jia M."/>
            <person name="Peters R.J."/>
            <person name="Huang L."/>
            <person name="Gao W."/>
        </authorList>
    </citation>
    <scope>NUCLEOTIDE SEQUENCE [LARGE SCALE GENOMIC DNA]</scope>
    <source>
        <strain evidence="2">cv. XIE 37</strain>
        <tissue evidence="1">Leaf</tissue>
    </source>
</reference>
<proteinExistence type="predicted"/>
<dbReference type="AlphaFoldDB" id="A0A7J7DQ14"/>
<keyword evidence="2" id="KW-1185">Reference proteome</keyword>
<accession>A0A7J7DQ14</accession>
<dbReference type="EMBL" id="JAAARO010000004">
    <property type="protein sequence ID" value="KAF5748407.1"/>
    <property type="molecule type" value="Genomic_DNA"/>
</dbReference>
<comment type="caution">
    <text evidence="1">The sequence shown here is derived from an EMBL/GenBank/DDBJ whole genome shotgun (WGS) entry which is preliminary data.</text>
</comment>
<protein>
    <submittedName>
        <fullName evidence="1">Uncharacterized protein</fullName>
    </submittedName>
</protein>
<gene>
    <name evidence="1" type="ORF">HS088_TW04G00360</name>
</gene>
<name>A0A7J7DQ14_TRIWF</name>
<evidence type="ECO:0000313" key="2">
    <source>
        <dbReference type="Proteomes" id="UP000593562"/>
    </source>
</evidence>
<sequence>MVGFLFRFLRPGPAEFCRLLNLLLSQPCVESRNKNPCLFGGGVDKVYIHGDSCQDRFVLEDRIGLDTVGLWHTFGNLFRVSSHLYTICRSLQLSSIGTSMLLVLELLKMFGFNEIKVLVL</sequence>
<organism evidence="1 2">
    <name type="scientific">Tripterygium wilfordii</name>
    <name type="common">Thunder God vine</name>
    <dbReference type="NCBI Taxonomy" id="458696"/>
    <lineage>
        <taxon>Eukaryota</taxon>
        <taxon>Viridiplantae</taxon>
        <taxon>Streptophyta</taxon>
        <taxon>Embryophyta</taxon>
        <taxon>Tracheophyta</taxon>
        <taxon>Spermatophyta</taxon>
        <taxon>Magnoliopsida</taxon>
        <taxon>eudicotyledons</taxon>
        <taxon>Gunneridae</taxon>
        <taxon>Pentapetalae</taxon>
        <taxon>rosids</taxon>
        <taxon>fabids</taxon>
        <taxon>Celastrales</taxon>
        <taxon>Celastraceae</taxon>
        <taxon>Tripterygium</taxon>
    </lineage>
</organism>
<dbReference type="InParanoid" id="A0A7J7DQ14"/>
<dbReference type="Proteomes" id="UP000593562">
    <property type="component" value="Unassembled WGS sequence"/>
</dbReference>
<evidence type="ECO:0000313" key="1">
    <source>
        <dbReference type="EMBL" id="KAF5748407.1"/>
    </source>
</evidence>